<feature type="compositionally biased region" description="Acidic residues" evidence="5">
    <location>
        <begin position="74"/>
        <end position="98"/>
    </location>
</feature>
<evidence type="ECO:0000256" key="1">
    <source>
        <dbReference type="ARBA" id="ARBA00004123"/>
    </source>
</evidence>
<dbReference type="SUPFAM" id="SSF109715">
    <property type="entry name" value="DEK C-terminal domain"/>
    <property type="match status" value="1"/>
</dbReference>
<evidence type="ECO:0000259" key="7">
    <source>
        <dbReference type="PROSITE" id="PS51998"/>
    </source>
</evidence>
<protein>
    <submittedName>
        <fullName evidence="8">Upstream activation factor subunit spp27-like</fullName>
    </submittedName>
</protein>
<sequence length="309" mass="35065">MVSDSDLITRLHEFLSASDLNTTTTAIVRRRLEEDFGLDLSDRKAFIREQVDLYVQSQVENAVENEENSKEDSDGGDGDAAEEEEEVEEEEEEEEEESTTGKTASKKGSKMKKKEVKRRGGGGGFTKPCSLSPHLQKFTGVQELARTEVVKQLWSYIRENNLQDPSNRRNILCDDKLRDLFGVDTINMFQMNKALAKHIWPLESNGDLDEPKRNEKRQKGGKSAFLAPLQLSDALAKFLGTGEISLPRCDVVKRIWDYIKQNNLQDPSDKRQIICDEKLKELFDVDTFHGFSVSKLLSVHFIKGEQSCS</sequence>
<comment type="caution">
    <text evidence="8">The sequence shown here is derived from an EMBL/GenBank/DDBJ whole genome shotgun (WGS) entry which is preliminary data.</text>
</comment>
<dbReference type="PROSITE" id="PS51998">
    <property type="entry name" value="DEK_C"/>
    <property type="match status" value="1"/>
</dbReference>
<keyword evidence="3" id="KW-0804">Transcription</keyword>
<feature type="domain" description="DM2" evidence="6">
    <location>
        <begin position="224"/>
        <end position="303"/>
    </location>
</feature>
<dbReference type="InterPro" id="IPR014876">
    <property type="entry name" value="DEK_C"/>
</dbReference>
<comment type="subcellular location">
    <subcellularLocation>
        <location evidence="1">Nucleus</location>
    </subcellularLocation>
</comment>
<dbReference type="InterPro" id="IPR019835">
    <property type="entry name" value="SWIB_domain"/>
</dbReference>
<feature type="compositionally biased region" description="Basic residues" evidence="5">
    <location>
        <begin position="104"/>
        <end position="120"/>
    </location>
</feature>
<evidence type="ECO:0000256" key="2">
    <source>
        <dbReference type="ARBA" id="ARBA00023015"/>
    </source>
</evidence>
<organism evidence="8 9">
    <name type="scientific">Olea europaea subsp. europaea</name>
    <dbReference type="NCBI Taxonomy" id="158383"/>
    <lineage>
        <taxon>Eukaryota</taxon>
        <taxon>Viridiplantae</taxon>
        <taxon>Streptophyta</taxon>
        <taxon>Embryophyta</taxon>
        <taxon>Tracheophyta</taxon>
        <taxon>Spermatophyta</taxon>
        <taxon>Magnoliopsida</taxon>
        <taxon>eudicotyledons</taxon>
        <taxon>Gunneridae</taxon>
        <taxon>Pentapetalae</taxon>
        <taxon>asterids</taxon>
        <taxon>lamiids</taxon>
        <taxon>Lamiales</taxon>
        <taxon>Oleaceae</taxon>
        <taxon>Oleeae</taxon>
        <taxon>Olea</taxon>
    </lineage>
</organism>
<evidence type="ECO:0000313" key="8">
    <source>
        <dbReference type="EMBL" id="CAA2990241.1"/>
    </source>
</evidence>
<evidence type="ECO:0000256" key="4">
    <source>
        <dbReference type="ARBA" id="ARBA00023242"/>
    </source>
</evidence>
<dbReference type="PANTHER" id="PTHR13844">
    <property type="entry name" value="SWI/SNF-RELATED MATRIX-ASSOCIATED ACTIN-DEPENDENT REGULATOR OF CHROMATIN SUBFAMILY D"/>
    <property type="match status" value="1"/>
</dbReference>
<dbReference type="Pfam" id="PF02201">
    <property type="entry name" value="SWIB"/>
    <property type="match status" value="2"/>
</dbReference>
<keyword evidence="4" id="KW-0539">Nucleus</keyword>
<dbReference type="Pfam" id="PF08766">
    <property type="entry name" value="DEK_C"/>
    <property type="match status" value="1"/>
</dbReference>
<dbReference type="OrthoDB" id="10251073at2759"/>
<dbReference type="EMBL" id="CACTIH010004229">
    <property type="protein sequence ID" value="CAA2990241.1"/>
    <property type="molecule type" value="Genomic_DNA"/>
</dbReference>
<evidence type="ECO:0000313" key="9">
    <source>
        <dbReference type="Proteomes" id="UP000594638"/>
    </source>
</evidence>
<dbReference type="AlphaFoldDB" id="A0A8S0SEX5"/>
<dbReference type="FunFam" id="1.10.245.10:FF:000004">
    <property type="entry name" value="Upstream activation factor subunit"/>
    <property type="match status" value="2"/>
</dbReference>
<gene>
    <name evidence="8" type="ORF">OLEA9_A040706</name>
</gene>
<proteinExistence type="predicted"/>
<dbReference type="GO" id="GO:0001181">
    <property type="term" value="F:RNA polymerase I general transcription initiation factor activity"/>
    <property type="evidence" value="ECO:0007669"/>
    <property type="project" value="UniProtKB-ARBA"/>
</dbReference>
<reference evidence="8 9" key="1">
    <citation type="submission" date="2019-12" db="EMBL/GenBank/DDBJ databases">
        <authorList>
            <person name="Alioto T."/>
            <person name="Alioto T."/>
            <person name="Gomez Garrido J."/>
        </authorList>
    </citation>
    <scope>NUCLEOTIDE SEQUENCE [LARGE SCALE GENOMIC DNA]</scope>
</reference>
<evidence type="ECO:0000259" key="6">
    <source>
        <dbReference type="PROSITE" id="PS51925"/>
    </source>
</evidence>
<dbReference type="Gene3D" id="1.10.245.10">
    <property type="entry name" value="SWIB/MDM2 domain"/>
    <property type="match status" value="2"/>
</dbReference>
<evidence type="ECO:0000256" key="5">
    <source>
        <dbReference type="SAM" id="MobiDB-lite"/>
    </source>
</evidence>
<keyword evidence="9" id="KW-1185">Reference proteome</keyword>
<name>A0A8S0SEX5_OLEEU</name>
<dbReference type="InterPro" id="IPR003121">
    <property type="entry name" value="SWIB_MDM2_domain"/>
</dbReference>
<dbReference type="SMART" id="SM00151">
    <property type="entry name" value="SWIB"/>
    <property type="match status" value="2"/>
</dbReference>
<feature type="region of interest" description="Disordered" evidence="5">
    <location>
        <begin position="60"/>
        <end position="132"/>
    </location>
</feature>
<dbReference type="Gramene" id="OE9A040706T3">
    <property type="protein sequence ID" value="OE9A040706C3"/>
    <property type="gene ID" value="OE9A040706"/>
</dbReference>
<dbReference type="CDD" id="cd10567">
    <property type="entry name" value="SWIB-MDM2_like"/>
    <property type="match status" value="2"/>
</dbReference>
<dbReference type="SUPFAM" id="SSF47592">
    <property type="entry name" value="SWIB/MDM2 domain"/>
    <property type="match status" value="2"/>
</dbReference>
<feature type="domain" description="DEK-C" evidence="7">
    <location>
        <begin position="1"/>
        <end position="56"/>
    </location>
</feature>
<feature type="domain" description="DM2" evidence="6">
    <location>
        <begin position="124"/>
        <end position="201"/>
    </location>
</feature>
<keyword evidence="2" id="KW-0805">Transcription regulation</keyword>
<dbReference type="Proteomes" id="UP000594638">
    <property type="component" value="Unassembled WGS sequence"/>
</dbReference>
<dbReference type="InterPro" id="IPR036885">
    <property type="entry name" value="SWIB_MDM2_dom_sf"/>
</dbReference>
<accession>A0A8S0SEX5</accession>
<dbReference type="GO" id="GO:0000500">
    <property type="term" value="C:RNA polymerase I upstream activating factor complex"/>
    <property type="evidence" value="ECO:0007669"/>
    <property type="project" value="UniProtKB-ARBA"/>
</dbReference>
<evidence type="ECO:0000256" key="3">
    <source>
        <dbReference type="ARBA" id="ARBA00023163"/>
    </source>
</evidence>
<dbReference type="Gene3D" id="1.10.10.60">
    <property type="entry name" value="Homeodomain-like"/>
    <property type="match status" value="1"/>
</dbReference>
<dbReference type="PROSITE" id="PS51925">
    <property type="entry name" value="SWIB_MDM2"/>
    <property type="match status" value="2"/>
</dbReference>